<comment type="similarity">
    <text evidence="1">Belongs to the DinB family.</text>
</comment>
<keyword evidence="5" id="KW-1185">Reference proteome</keyword>
<name>A0A9X1SI21_9BACT</name>
<dbReference type="PANTHER" id="PTHR37302">
    <property type="entry name" value="SLR1116 PROTEIN"/>
    <property type="match status" value="1"/>
</dbReference>
<evidence type="ECO:0000313" key="5">
    <source>
        <dbReference type="Proteomes" id="UP001139103"/>
    </source>
</evidence>
<feature type="binding site" evidence="3">
    <location>
        <position position="132"/>
    </location>
    <ligand>
        <name>a divalent metal cation</name>
        <dbReference type="ChEBI" id="CHEBI:60240"/>
    </ligand>
</feature>
<reference evidence="4" key="1">
    <citation type="submission" date="2021-11" db="EMBL/GenBank/DDBJ databases">
        <title>Genome sequence.</title>
        <authorList>
            <person name="Sun Q."/>
        </authorList>
    </citation>
    <scope>NUCLEOTIDE SEQUENCE</scope>
    <source>
        <strain evidence="4">JC732</strain>
    </source>
</reference>
<dbReference type="SUPFAM" id="SSF109854">
    <property type="entry name" value="DinB/YfiT-like putative metalloenzymes"/>
    <property type="match status" value="1"/>
</dbReference>
<proteinExistence type="inferred from homology"/>
<dbReference type="EMBL" id="JAJKFT010000010">
    <property type="protein sequence ID" value="MCC9631840.1"/>
    <property type="molecule type" value="Genomic_DNA"/>
</dbReference>
<dbReference type="GO" id="GO:0046872">
    <property type="term" value="F:metal ion binding"/>
    <property type="evidence" value="ECO:0007669"/>
    <property type="project" value="UniProtKB-KW"/>
</dbReference>
<dbReference type="Gene3D" id="1.20.120.450">
    <property type="entry name" value="dinb family like domain"/>
    <property type="match status" value="1"/>
</dbReference>
<comment type="caution">
    <text evidence="4">The sequence shown here is derived from an EMBL/GenBank/DDBJ whole genome shotgun (WGS) entry which is preliminary data.</text>
</comment>
<dbReference type="PANTHER" id="PTHR37302:SF3">
    <property type="entry name" value="DAMAGE-INDUCIBLE PROTEIN DINB"/>
    <property type="match status" value="1"/>
</dbReference>
<evidence type="ECO:0000256" key="3">
    <source>
        <dbReference type="PIRSR" id="PIRSR607837-1"/>
    </source>
</evidence>
<feature type="binding site" evidence="3">
    <location>
        <position position="128"/>
    </location>
    <ligand>
        <name>a divalent metal cation</name>
        <dbReference type="ChEBI" id="CHEBI:60240"/>
    </ligand>
</feature>
<sequence>MDLLDRLLGHDAFTTRQLLDLAERLDDEQLDREFDIAHRTVRRTFEHVVWNVECWTDLMIGRKVRTHTASHCSIAELKTRYAAASDEFVRFARKVVDERRLDETFVDTLDKPPTAKPLGGVIVHLATHGMHHRAHLLFMLRRLGVENLPEGDALGWELSLPGLSYEVQG</sequence>
<protein>
    <submittedName>
        <fullName evidence="4">DinB family protein</fullName>
    </submittedName>
</protein>
<dbReference type="InterPro" id="IPR034660">
    <property type="entry name" value="DinB/YfiT-like"/>
</dbReference>
<dbReference type="Pfam" id="PF05163">
    <property type="entry name" value="DinB"/>
    <property type="match status" value="1"/>
</dbReference>
<feature type="binding site" evidence="3">
    <location>
        <position position="47"/>
    </location>
    <ligand>
        <name>a divalent metal cation</name>
        <dbReference type="ChEBI" id="CHEBI:60240"/>
    </ligand>
</feature>
<evidence type="ECO:0000256" key="1">
    <source>
        <dbReference type="ARBA" id="ARBA00008635"/>
    </source>
</evidence>
<dbReference type="Proteomes" id="UP001139103">
    <property type="component" value="Unassembled WGS sequence"/>
</dbReference>
<gene>
    <name evidence="4" type="ORF">LOC68_25880</name>
</gene>
<evidence type="ECO:0000256" key="2">
    <source>
        <dbReference type="ARBA" id="ARBA00022723"/>
    </source>
</evidence>
<accession>A0A9X1SI21</accession>
<dbReference type="AlphaFoldDB" id="A0A9X1SI21"/>
<dbReference type="InterPro" id="IPR007837">
    <property type="entry name" value="DinB"/>
</dbReference>
<keyword evidence="2 3" id="KW-0479">Metal-binding</keyword>
<dbReference type="RefSeq" id="WP_230224510.1">
    <property type="nucleotide sequence ID" value="NZ_JAJKFT010000010.1"/>
</dbReference>
<organism evidence="4 5">
    <name type="scientific">Blastopirellula sediminis</name>
    <dbReference type="NCBI Taxonomy" id="2894196"/>
    <lineage>
        <taxon>Bacteria</taxon>
        <taxon>Pseudomonadati</taxon>
        <taxon>Planctomycetota</taxon>
        <taxon>Planctomycetia</taxon>
        <taxon>Pirellulales</taxon>
        <taxon>Pirellulaceae</taxon>
        <taxon>Blastopirellula</taxon>
    </lineage>
</organism>
<evidence type="ECO:0000313" key="4">
    <source>
        <dbReference type="EMBL" id="MCC9631840.1"/>
    </source>
</evidence>